<dbReference type="OrthoDB" id="2265061at2759"/>
<protein>
    <submittedName>
        <fullName evidence="1">Uncharacterized protein</fullName>
    </submittedName>
</protein>
<dbReference type="Proteomes" id="UP000009138">
    <property type="component" value="Unassembled WGS sequence"/>
</dbReference>
<dbReference type="STRING" id="246409.I1BJ25"/>
<proteinExistence type="predicted"/>
<dbReference type="AlphaFoldDB" id="I1BJ25"/>
<evidence type="ECO:0000313" key="1">
    <source>
        <dbReference type="EMBL" id="EIE76205.1"/>
    </source>
</evidence>
<dbReference type="EMBL" id="CH476732">
    <property type="protein sequence ID" value="EIE76205.1"/>
    <property type="molecule type" value="Genomic_DNA"/>
</dbReference>
<dbReference type="InParanoid" id="I1BJ25"/>
<evidence type="ECO:0000313" key="2">
    <source>
        <dbReference type="Proteomes" id="UP000009138"/>
    </source>
</evidence>
<sequence>MDSKRKTPTIRSSNKHPRVLAVDTSWCLRNKENLDVTSFAKEFGYTDQAKCHARYKAILNNHIPSENKLRLQHIRTTNASNIGTSYTNTIRNTNTDIIRTNFSYQ</sequence>
<reference evidence="1 2" key="1">
    <citation type="journal article" date="2009" name="PLoS Genet.">
        <title>Genomic analysis of the basal lineage fungus Rhizopus oryzae reveals a whole-genome duplication.</title>
        <authorList>
            <person name="Ma L.-J."/>
            <person name="Ibrahim A.S."/>
            <person name="Skory C."/>
            <person name="Grabherr M.G."/>
            <person name="Burger G."/>
            <person name="Butler M."/>
            <person name="Elias M."/>
            <person name="Idnurm A."/>
            <person name="Lang B.F."/>
            <person name="Sone T."/>
            <person name="Abe A."/>
            <person name="Calvo S.E."/>
            <person name="Corrochano L.M."/>
            <person name="Engels R."/>
            <person name="Fu J."/>
            <person name="Hansberg W."/>
            <person name="Kim J.-M."/>
            <person name="Kodira C.D."/>
            <person name="Koehrsen M.J."/>
            <person name="Liu B."/>
            <person name="Miranda-Saavedra D."/>
            <person name="O'Leary S."/>
            <person name="Ortiz-Castellanos L."/>
            <person name="Poulter R."/>
            <person name="Rodriguez-Romero J."/>
            <person name="Ruiz-Herrera J."/>
            <person name="Shen Y.-Q."/>
            <person name="Zeng Q."/>
            <person name="Galagan J."/>
            <person name="Birren B.W."/>
            <person name="Cuomo C.A."/>
            <person name="Wickes B.L."/>
        </authorList>
    </citation>
    <scope>NUCLEOTIDE SEQUENCE [LARGE SCALE GENOMIC DNA]</scope>
    <source>
        <strain evidence="2">RA 99-880 / ATCC MYA-4621 / FGSC 9543 / NRRL 43880</strain>
    </source>
</reference>
<dbReference type="GeneID" id="93607881"/>
<dbReference type="RefSeq" id="XP_067511601.1">
    <property type="nucleotide sequence ID" value="XM_067655500.1"/>
</dbReference>
<organism evidence="1 2">
    <name type="scientific">Rhizopus delemar (strain RA 99-880 / ATCC MYA-4621 / FGSC 9543 / NRRL 43880)</name>
    <name type="common">Mucormycosis agent</name>
    <name type="synonym">Rhizopus arrhizus var. delemar</name>
    <dbReference type="NCBI Taxonomy" id="246409"/>
    <lineage>
        <taxon>Eukaryota</taxon>
        <taxon>Fungi</taxon>
        <taxon>Fungi incertae sedis</taxon>
        <taxon>Mucoromycota</taxon>
        <taxon>Mucoromycotina</taxon>
        <taxon>Mucoromycetes</taxon>
        <taxon>Mucorales</taxon>
        <taxon>Mucorineae</taxon>
        <taxon>Rhizopodaceae</taxon>
        <taxon>Rhizopus</taxon>
    </lineage>
</organism>
<gene>
    <name evidence="1" type="ORF">RO3G_00909</name>
</gene>
<name>I1BJ25_RHIO9</name>
<keyword evidence="2" id="KW-1185">Reference proteome</keyword>
<dbReference type="VEuPathDB" id="FungiDB:RO3G_00909"/>
<accession>I1BJ25</accession>